<sequence>MRAALGESAGDAQVAGRSAVAKRWPRAEGAWIERGAASARIGLGVKIHELEVDPRAFWGLYME</sequence>
<keyword evidence="2" id="KW-1185">Reference proteome</keyword>
<dbReference type="RefSeq" id="WP_068665824.1">
    <property type="nucleotide sequence ID" value="NZ_LYPB01000072.1"/>
</dbReference>
<dbReference type="Proteomes" id="UP000078454">
    <property type="component" value="Unassembled WGS sequence"/>
</dbReference>
<comment type="caution">
    <text evidence="1">The sequence shown here is derived from an EMBL/GenBank/DDBJ whole genome shotgun (WGS) entry which is preliminary data.</text>
</comment>
<name>A0A198A8E8_9BACL</name>
<evidence type="ECO:0000313" key="1">
    <source>
        <dbReference type="EMBL" id="OAS17380.1"/>
    </source>
</evidence>
<organism evidence="1 2">
    <name type="scientific">Paenibacillus oryzisoli</name>
    <dbReference type="NCBI Taxonomy" id="1850517"/>
    <lineage>
        <taxon>Bacteria</taxon>
        <taxon>Bacillati</taxon>
        <taxon>Bacillota</taxon>
        <taxon>Bacilli</taxon>
        <taxon>Bacillales</taxon>
        <taxon>Paenibacillaceae</taxon>
        <taxon>Paenibacillus</taxon>
    </lineage>
</organism>
<protein>
    <submittedName>
        <fullName evidence="1">Uncharacterized protein</fullName>
    </submittedName>
</protein>
<proteinExistence type="predicted"/>
<dbReference type="EMBL" id="LYPB01000072">
    <property type="protein sequence ID" value="OAS17380.1"/>
    <property type="molecule type" value="Genomic_DNA"/>
</dbReference>
<dbReference type="AlphaFoldDB" id="A0A198A8E8"/>
<reference evidence="1 2" key="1">
    <citation type="submission" date="2016-05" db="EMBL/GenBank/DDBJ databases">
        <title>Paenibacillus sp. 1ZS3-15 nov., isolated from the rhizosphere soil.</title>
        <authorList>
            <person name="Zhang X.X."/>
            <person name="Zhang J."/>
        </authorList>
    </citation>
    <scope>NUCLEOTIDE SEQUENCE [LARGE SCALE GENOMIC DNA]</scope>
    <source>
        <strain evidence="1 2">1ZS3-15</strain>
    </source>
</reference>
<accession>A0A198A8E8</accession>
<gene>
    <name evidence="1" type="ORF">A8708_21645</name>
</gene>
<evidence type="ECO:0000313" key="2">
    <source>
        <dbReference type="Proteomes" id="UP000078454"/>
    </source>
</evidence>